<gene>
    <name evidence="4" type="ORF">EBB_23355</name>
</gene>
<keyword evidence="5" id="KW-1185">Reference proteome</keyword>
<organism evidence="4 5">
    <name type="scientific">Methylomonas fluvii</name>
    <dbReference type="NCBI Taxonomy" id="1854564"/>
    <lineage>
        <taxon>Bacteria</taxon>
        <taxon>Pseudomonadati</taxon>
        <taxon>Pseudomonadota</taxon>
        <taxon>Gammaproteobacteria</taxon>
        <taxon>Methylococcales</taxon>
        <taxon>Methylococcaceae</taxon>
        <taxon>Methylomonas</taxon>
    </lineage>
</organism>
<dbReference type="InterPro" id="IPR012373">
    <property type="entry name" value="Ferrdict_sens_TM"/>
</dbReference>
<dbReference type="PANTHER" id="PTHR30273">
    <property type="entry name" value="PERIPLASMIC SIGNAL SENSOR AND SIGMA FACTOR ACTIVATOR FECR-RELATED"/>
    <property type="match status" value="1"/>
</dbReference>
<comment type="caution">
    <text evidence="4">The sequence shown here is derived from an EMBL/GenBank/DDBJ whole genome shotgun (WGS) entry which is preliminary data.</text>
</comment>
<keyword evidence="2" id="KW-0812">Transmembrane</keyword>
<dbReference type="Gene3D" id="2.60.120.1440">
    <property type="match status" value="1"/>
</dbReference>
<keyword evidence="2" id="KW-1133">Transmembrane helix</keyword>
<keyword evidence="2" id="KW-0472">Membrane</keyword>
<evidence type="ECO:0000259" key="3">
    <source>
        <dbReference type="Pfam" id="PF04773"/>
    </source>
</evidence>
<evidence type="ECO:0000313" key="4">
    <source>
        <dbReference type="EMBL" id="MBD9363363.1"/>
    </source>
</evidence>
<accession>A0ABR9DJS4</accession>
<evidence type="ECO:0000256" key="2">
    <source>
        <dbReference type="SAM" id="Phobius"/>
    </source>
</evidence>
<reference evidence="4 5" key="1">
    <citation type="submission" date="2020-09" db="EMBL/GenBank/DDBJ databases">
        <title>Methylomonas albis sp. nov. and Methylomonas fluvii sp. nov.: Two cold-adapted methanotrophs from the River Elbe and an amended description of Methylovulum psychrotolerans strain Eb1.</title>
        <authorList>
            <person name="Bussmann I.K."/>
            <person name="Klings K.-W."/>
            <person name="Warnstedt J."/>
            <person name="Hoppert M."/>
            <person name="Saborowski A."/>
            <person name="Horn F."/>
            <person name="Liebner S."/>
        </authorList>
    </citation>
    <scope>NUCLEOTIDE SEQUENCE [LARGE SCALE GENOMIC DNA]</scope>
    <source>
        <strain evidence="4 5">EbB</strain>
    </source>
</reference>
<dbReference type="PANTHER" id="PTHR30273:SF2">
    <property type="entry name" value="PROTEIN FECR"/>
    <property type="match status" value="1"/>
</dbReference>
<dbReference type="Pfam" id="PF04773">
    <property type="entry name" value="FecR"/>
    <property type="match status" value="1"/>
</dbReference>
<feature type="domain" description="FecR protein" evidence="3">
    <location>
        <begin position="81"/>
        <end position="173"/>
    </location>
</feature>
<feature type="transmembrane region" description="Helical" evidence="2">
    <location>
        <begin position="55"/>
        <end position="73"/>
    </location>
</feature>
<evidence type="ECO:0000313" key="5">
    <source>
        <dbReference type="Proteomes" id="UP000641152"/>
    </source>
</evidence>
<sequence length="287" mass="30881">MPASREERGYLPHPPEAADAALAALNSRPRASNRLRDFKDSVDNRTRSRPRGPSLGLAVACCALLATTLTVVYPPAFWRADYSTGKGEQRSVTLADGSRVMLNTATVVAIHFDAGTRRVELLTGEAFFEVAKNPQRPFVVAAAGSEVRAVGTAFAVKLQSKQTQVELVEGIVEIQDAGQQHQERLIAGQSASIGTDSIALKNAGHPDSMALWRDGYLQFDGLPLSDAIAQINQYRPGRVVLLNTALADKRVSGLFRLDALDQAIASLKAAIPALQIVSITPYLVVLR</sequence>
<dbReference type="PIRSF" id="PIRSF018266">
    <property type="entry name" value="FecR"/>
    <property type="match status" value="1"/>
</dbReference>
<proteinExistence type="predicted"/>
<dbReference type="InterPro" id="IPR006860">
    <property type="entry name" value="FecR"/>
</dbReference>
<dbReference type="EMBL" id="JACXST010000003">
    <property type="protein sequence ID" value="MBD9363363.1"/>
    <property type="molecule type" value="Genomic_DNA"/>
</dbReference>
<feature type="region of interest" description="Disordered" evidence="1">
    <location>
        <begin position="27"/>
        <end position="51"/>
    </location>
</feature>
<evidence type="ECO:0000256" key="1">
    <source>
        <dbReference type="SAM" id="MobiDB-lite"/>
    </source>
</evidence>
<name>A0ABR9DJS4_9GAMM</name>
<protein>
    <submittedName>
        <fullName evidence="4">FecR domain-containing protein</fullName>
    </submittedName>
</protein>
<dbReference type="Gene3D" id="3.55.50.30">
    <property type="match status" value="1"/>
</dbReference>
<feature type="compositionally biased region" description="Basic and acidic residues" evidence="1">
    <location>
        <begin position="34"/>
        <end position="46"/>
    </location>
</feature>
<dbReference type="Proteomes" id="UP000641152">
    <property type="component" value="Unassembled WGS sequence"/>
</dbReference>